<name>A0A834NYD2_VESPE</name>
<feature type="compositionally biased region" description="Gly residues" evidence="1">
    <location>
        <begin position="215"/>
        <end position="246"/>
    </location>
</feature>
<feature type="compositionally biased region" description="Acidic residues" evidence="1">
    <location>
        <begin position="293"/>
        <end position="342"/>
    </location>
</feature>
<comment type="caution">
    <text evidence="2">The sequence shown here is derived from an EMBL/GenBank/DDBJ whole genome shotgun (WGS) entry which is preliminary data.</text>
</comment>
<keyword evidence="3" id="KW-1185">Reference proteome</keyword>
<feature type="region of interest" description="Disordered" evidence="1">
    <location>
        <begin position="181"/>
        <end position="257"/>
    </location>
</feature>
<dbReference type="PANTHER" id="PTHR35711">
    <property type="entry name" value="EXPRESSED PROTEIN"/>
    <property type="match status" value="1"/>
</dbReference>
<feature type="compositionally biased region" description="Basic and acidic residues" evidence="1">
    <location>
        <begin position="126"/>
        <end position="143"/>
    </location>
</feature>
<protein>
    <submittedName>
        <fullName evidence="2">Uncharacterized protein</fullName>
    </submittedName>
</protein>
<accession>A0A834NYD2</accession>
<dbReference type="AlphaFoldDB" id="A0A834NYD2"/>
<gene>
    <name evidence="2" type="ORF">H0235_009225</name>
</gene>
<dbReference type="EMBL" id="JACSDY010000008">
    <property type="protein sequence ID" value="KAF7421389.1"/>
    <property type="molecule type" value="Genomic_DNA"/>
</dbReference>
<reference evidence="2" key="1">
    <citation type="journal article" date="2020" name="G3 (Bethesda)">
        <title>High-Quality Assemblies for Three Invasive Social Wasps from the &lt;i&gt;Vespula&lt;/i&gt; Genus.</title>
        <authorList>
            <person name="Harrop T.W.R."/>
            <person name="Guhlin J."/>
            <person name="McLaughlin G.M."/>
            <person name="Permina E."/>
            <person name="Stockwell P."/>
            <person name="Gilligan J."/>
            <person name="Le Lec M.F."/>
            <person name="Gruber M.A.M."/>
            <person name="Quinn O."/>
            <person name="Lovegrove M."/>
            <person name="Duncan E.J."/>
            <person name="Remnant E.J."/>
            <person name="Van Eeckhoven J."/>
            <person name="Graham B."/>
            <person name="Knapp R.A."/>
            <person name="Langford K.W."/>
            <person name="Kronenberg Z."/>
            <person name="Press M.O."/>
            <person name="Eacker S.M."/>
            <person name="Wilson-Rankin E.E."/>
            <person name="Purcell J."/>
            <person name="Lester P.J."/>
            <person name="Dearden P.K."/>
        </authorList>
    </citation>
    <scope>NUCLEOTIDE SEQUENCE</scope>
    <source>
        <strain evidence="2">Volc-1</strain>
    </source>
</reference>
<dbReference type="PANTHER" id="PTHR35711:SF1">
    <property type="entry name" value="ECTODERMAL, ISOFORM F"/>
    <property type="match status" value="1"/>
</dbReference>
<feature type="region of interest" description="Disordered" evidence="1">
    <location>
        <begin position="285"/>
        <end position="353"/>
    </location>
</feature>
<feature type="region of interest" description="Disordered" evidence="1">
    <location>
        <begin position="24"/>
        <end position="47"/>
    </location>
</feature>
<organism evidence="2 3">
    <name type="scientific">Vespula pensylvanica</name>
    <name type="common">Western yellow jacket</name>
    <name type="synonym">Wasp</name>
    <dbReference type="NCBI Taxonomy" id="30213"/>
    <lineage>
        <taxon>Eukaryota</taxon>
        <taxon>Metazoa</taxon>
        <taxon>Ecdysozoa</taxon>
        <taxon>Arthropoda</taxon>
        <taxon>Hexapoda</taxon>
        <taxon>Insecta</taxon>
        <taxon>Pterygota</taxon>
        <taxon>Neoptera</taxon>
        <taxon>Endopterygota</taxon>
        <taxon>Hymenoptera</taxon>
        <taxon>Apocrita</taxon>
        <taxon>Aculeata</taxon>
        <taxon>Vespoidea</taxon>
        <taxon>Vespidae</taxon>
        <taxon>Vespinae</taxon>
        <taxon>Vespula</taxon>
    </lineage>
</organism>
<evidence type="ECO:0000313" key="3">
    <source>
        <dbReference type="Proteomes" id="UP000600918"/>
    </source>
</evidence>
<proteinExistence type="predicted"/>
<dbReference type="Proteomes" id="UP000600918">
    <property type="component" value="Unassembled WGS sequence"/>
</dbReference>
<sequence length="421" mass="46402">MNTRKIEHAFSSEIKIFPVPLRTRNGESDRLKDFTDDSGTREKEKENEEAIGIVSRRARVVDGNCELMISEKGRASTAWRCCYYWNETDGRKTEWRERERRRVVCRTSAGLVSAAAGGQTGCPDSTEGRRENASPEQQRRLGPSDRPSQFDESVGNRTRARFLIAHRRCIARNTNLLFDGRSETRFPRSGSTVALEGPGSDRQNQIPPIKASGEGETGVGGGRRLGGGGGGGGGGRGGGDGGGGGWEGRRRRRRDNEMNEDRRLLAECLRVYFYDDILPRTCRIVEGNSNGSEDNDDDNDDDDDDDDNDDDDDDDSKDDDGDDEGCDDDDNDDDDDDDENGDEGDHHHRGTSQVVDARKVPALGVEKSVGRLLAAMIKIILDSIAATRTQTTIPKSLSIVLPPASRRERFADAFNGAIKPY</sequence>
<feature type="region of interest" description="Disordered" evidence="1">
    <location>
        <begin position="114"/>
        <end position="155"/>
    </location>
</feature>
<evidence type="ECO:0000313" key="2">
    <source>
        <dbReference type="EMBL" id="KAF7421389.1"/>
    </source>
</evidence>
<evidence type="ECO:0000256" key="1">
    <source>
        <dbReference type="SAM" id="MobiDB-lite"/>
    </source>
</evidence>